<dbReference type="InterPro" id="IPR006439">
    <property type="entry name" value="HAD-SF_hydro_IA"/>
</dbReference>
<dbReference type="PANTHER" id="PTHR43434">
    <property type="entry name" value="PHOSPHOGLYCOLATE PHOSPHATASE"/>
    <property type="match status" value="1"/>
</dbReference>
<reference evidence="1 2" key="1">
    <citation type="submission" date="2017-12" db="EMBL/GenBank/DDBJ databases">
        <title>Streptomyces populusis sp. nov., a novel endophytic actinobacterium isolated from stems of Populus adenopoda Maxim.</title>
        <authorList>
            <person name="Wang Z."/>
        </authorList>
    </citation>
    <scope>NUCLEOTIDE SEQUENCE [LARGE SCALE GENOMIC DNA]</scope>
    <source>
        <strain evidence="1 2">A249</strain>
    </source>
</reference>
<dbReference type="GO" id="GO:0006281">
    <property type="term" value="P:DNA repair"/>
    <property type="evidence" value="ECO:0007669"/>
    <property type="project" value="TreeGrafter"/>
</dbReference>
<dbReference type="InterPro" id="IPR050155">
    <property type="entry name" value="HAD-like_hydrolase_sf"/>
</dbReference>
<dbReference type="Gene3D" id="3.40.50.1000">
    <property type="entry name" value="HAD superfamily/HAD-like"/>
    <property type="match status" value="1"/>
</dbReference>
<evidence type="ECO:0000313" key="2">
    <source>
        <dbReference type="Proteomes" id="UP000236178"/>
    </source>
</evidence>
<gene>
    <name evidence="1" type="ORF">CW362_27735</name>
</gene>
<dbReference type="InterPro" id="IPR023214">
    <property type="entry name" value="HAD_sf"/>
</dbReference>
<dbReference type="NCBIfam" id="TIGR01549">
    <property type="entry name" value="HAD-SF-IA-v1"/>
    <property type="match status" value="1"/>
</dbReference>
<dbReference type="AlphaFoldDB" id="A0A2I0SIR2"/>
<keyword evidence="1" id="KW-0378">Hydrolase</keyword>
<keyword evidence="2" id="KW-1185">Reference proteome</keyword>
<evidence type="ECO:0000313" key="1">
    <source>
        <dbReference type="EMBL" id="PKT69821.1"/>
    </source>
</evidence>
<dbReference type="InterPro" id="IPR036412">
    <property type="entry name" value="HAD-like_sf"/>
</dbReference>
<organism evidence="1 2">
    <name type="scientific">Streptomyces populi</name>
    <dbReference type="NCBI Taxonomy" id="2058924"/>
    <lineage>
        <taxon>Bacteria</taxon>
        <taxon>Bacillati</taxon>
        <taxon>Actinomycetota</taxon>
        <taxon>Actinomycetes</taxon>
        <taxon>Kitasatosporales</taxon>
        <taxon>Streptomycetaceae</taxon>
        <taxon>Streptomyces</taxon>
    </lineage>
</organism>
<dbReference type="GO" id="GO:0008967">
    <property type="term" value="F:phosphoglycolate phosphatase activity"/>
    <property type="evidence" value="ECO:0007669"/>
    <property type="project" value="TreeGrafter"/>
</dbReference>
<accession>A0A2I0SIR2</accession>
<dbReference type="OrthoDB" id="4547358at2"/>
<dbReference type="Proteomes" id="UP000236178">
    <property type="component" value="Unassembled WGS sequence"/>
</dbReference>
<protein>
    <submittedName>
        <fullName evidence="1">HAD family hydrolase</fullName>
    </submittedName>
</protein>
<dbReference type="NCBIfam" id="TIGR01509">
    <property type="entry name" value="HAD-SF-IA-v3"/>
    <property type="match status" value="1"/>
</dbReference>
<proteinExistence type="predicted"/>
<comment type="caution">
    <text evidence="1">The sequence shown here is derived from an EMBL/GenBank/DDBJ whole genome shotgun (WGS) entry which is preliminary data.</text>
</comment>
<dbReference type="PANTHER" id="PTHR43434:SF1">
    <property type="entry name" value="PHOSPHOGLYCOLATE PHOSPHATASE"/>
    <property type="match status" value="1"/>
</dbReference>
<sequence length="227" mass="24511">MEDVRTLLAGARGVLFDFDGPVCRLFPEGSSGPVADELRELVAREGARGLLTAEEAGDKDPHAVLRAVHRGRHGHEGLVAVLEELVSVRELEAARKAWPTPDAARLIRMLAGRGLRLAVVTNNSSRAASFYLESKGLRGFFDAVHGRTRDVHLMKPHPDVVVRALRSLGLRPEDTVMIGDSPADVGAAARAGVRFVGYGRNLHKESELRDAGAAVVLGSYARLLDEE</sequence>
<dbReference type="EMBL" id="PJOS01000065">
    <property type="protein sequence ID" value="PKT69821.1"/>
    <property type="molecule type" value="Genomic_DNA"/>
</dbReference>
<name>A0A2I0SIR2_9ACTN</name>
<dbReference type="SUPFAM" id="SSF56784">
    <property type="entry name" value="HAD-like"/>
    <property type="match status" value="1"/>
</dbReference>
<dbReference type="GO" id="GO:0005829">
    <property type="term" value="C:cytosol"/>
    <property type="evidence" value="ECO:0007669"/>
    <property type="project" value="TreeGrafter"/>
</dbReference>
<dbReference type="Pfam" id="PF00702">
    <property type="entry name" value="Hydrolase"/>
    <property type="match status" value="1"/>
</dbReference>